<evidence type="ECO:0000256" key="2">
    <source>
        <dbReference type="ARBA" id="ARBA00022729"/>
    </source>
</evidence>
<dbReference type="GO" id="GO:0005783">
    <property type="term" value="C:endoplasmic reticulum"/>
    <property type="evidence" value="ECO:0007669"/>
    <property type="project" value="TreeGrafter"/>
</dbReference>
<organism evidence="5 6">
    <name type="scientific">Cherax quadricarinatus</name>
    <name type="common">Australian red claw crayfish</name>
    <dbReference type="NCBI Taxonomy" id="27406"/>
    <lineage>
        <taxon>Eukaryota</taxon>
        <taxon>Metazoa</taxon>
        <taxon>Ecdysozoa</taxon>
        <taxon>Arthropoda</taxon>
        <taxon>Crustacea</taxon>
        <taxon>Multicrustacea</taxon>
        <taxon>Malacostraca</taxon>
        <taxon>Eumalacostraca</taxon>
        <taxon>Eucarida</taxon>
        <taxon>Decapoda</taxon>
        <taxon>Pleocyemata</taxon>
        <taxon>Astacidea</taxon>
        <taxon>Parastacoidea</taxon>
        <taxon>Parastacidae</taxon>
        <taxon>Cherax</taxon>
    </lineage>
</organism>
<protein>
    <recommendedName>
        <fullName evidence="4">Leprecan-like alpha-helical domain-containing protein</fullName>
    </recommendedName>
</protein>
<comment type="caution">
    <text evidence="5">The sequence shown here is derived from an EMBL/GenBank/DDBJ whole genome shotgun (WGS) entry which is preliminary data.</text>
</comment>
<dbReference type="PANTHER" id="PTHR13986">
    <property type="entry name" value="PROTEIN LYSINE HYDROXYLATION COMPLEX COMPONENT"/>
    <property type="match status" value="1"/>
</dbReference>
<dbReference type="Pfam" id="PF23557">
    <property type="entry name" value="TPR_leprecan"/>
    <property type="match status" value="1"/>
</dbReference>
<keyword evidence="3" id="KW-0325">Glycoprotein</keyword>
<dbReference type="PANTHER" id="PTHR13986:SF8">
    <property type="entry name" value="PROLYL 3-HYDROXYLASE 1-LIKE PROTEIN"/>
    <property type="match status" value="1"/>
</dbReference>
<comment type="similarity">
    <text evidence="1">Belongs to the leprecan family.</text>
</comment>
<accession>A0AAW0XN36</accession>
<name>A0AAW0XN36_CHEQU</name>
<feature type="non-terminal residue" evidence="5">
    <location>
        <position position="1"/>
    </location>
</feature>
<dbReference type="InterPro" id="IPR056585">
    <property type="entry name" value="Leprecan_dom"/>
</dbReference>
<keyword evidence="2" id="KW-0732">Signal</keyword>
<reference evidence="5 6" key="1">
    <citation type="journal article" date="2024" name="BMC Genomics">
        <title>Genome assembly of redclaw crayfish (Cherax quadricarinatus) provides insights into its immune adaptation and hypoxia tolerance.</title>
        <authorList>
            <person name="Liu Z."/>
            <person name="Zheng J."/>
            <person name="Li H."/>
            <person name="Fang K."/>
            <person name="Wang S."/>
            <person name="He J."/>
            <person name="Zhou D."/>
            <person name="Weng S."/>
            <person name="Chi M."/>
            <person name="Gu Z."/>
            <person name="He J."/>
            <person name="Li F."/>
            <person name="Wang M."/>
        </authorList>
    </citation>
    <scope>NUCLEOTIDE SEQUENCE [LARGE SCALE GENOMIC DNA]</scope>
    <source>
        <strain evidence="5">ZL_2023a</strain>
    </source>
</reference>
<dbReference type="Proteomes" id="UP001445076">
    <property type="component" value="Unassembled WGS sequence"/>
</dbReference>
<gene>
    <name evidence="5" type="ORF">OTU49_000752</name>
</gene>
<dbReference type="GO" id="GO:0005518">
    <property type="term" value="F:collagen binding"/>
    <property type="evidence" value="ECO:0007669"/>
    <property type="project" value="TreeGrafter"/>
</dbReference>
<keyword evidence="6" id="KW-1185">Reference proteome</keyword>
<dbReference type="InterPro" id="IPR052284">
    <property type="entry name" value="Collagen_mod_leprecan"/>
</dbReference>
<proteinExistence type="inferred from homology"/>
<dbReference type="InterPro" id="IPR011990">
    <property type="entry name" value="TPR-like_helical_dom_sf"/>
</dbReference>
<evidence type="ECO:0000256" key="1">
    <source>
        <dbReference type="ARBA" id="ARBA00006487"/>
    </source>
</evidence>
<evidence type="ECO:0000313" key="5">
    <source>
        <dbReference type="EMBL" id="KAK8744335.1"/>
    </source>
</evidence>
<dbReference type="AlphaFoldDB" id="A0AAW0XN36"/>
<evidence type="ECO:0000259" key="4">
    <source>
        <dbReference type="Pfam" id="PF23557"/>
    </source>
</evidence>
<evidence type="ECO:0000313" key="6">
    <source>
        <dbReference type="Proteomes" id="UP001445076"/>
    </source>
</evidence>
<feature type="domain" description="Leprecan-like alpha-helical" evidence="4">
    <location>
        <begin position="1"/>
        <end position="256"/>
    </location>
</feature>
<sequence>CRSKCSNESEKSNLISAKLSEDDRFYERAVYNTLCVVKCKKSVLGSRMDRLVEGMINEDFDRRKPYDYLQLCYFKMDMFKKAADAAATVLAVQPEHEVMKSNLKYYLAEGPVNAEEVVNLELQEYGKEYILGNVAYNNEDYKATITHMEKSLSLFYEAYSACRHLCENPFDQGWFPDFISSLANHYTFTLRCKRRCTWQLSNLFGEIKDDFFYSYFNYLQYSYYQEGDTKAACEAVASALFINPVDEVQLRNKQFFIRDEGASEDYFVPRKDVVAFIEREDFEERLMEFIETNFLFLKDDEFEDDDDIDAKKTENELSSVSVGFNSSLLGEKIDTTHVMLETENTLNEEL</sequence>
<evidence type="ECO:0000256" key="3">
    <source>
        <dbReference type="ARBA" id="ARBA00023180"/>
    </source>
</evidence>
<dbReference type="EMBL" id="JARKIK010000022">
    <property type="protein sequence ID" value="KAK8744335.1"/>
    <property type="molecule type" value="Genomic_DNA"/>
</dbReference>
<dbReference type="GO" id="GO:0030199">
    <property type="term" value="P:collagen fibril organization"/>
    <property type="evidence" value="ECO:0007669"/>
    <property type="project" value="TreeGrafter"/>
</dbReference>
<dbReference type="Gene3D" id="1.25.40.10">
    <property type="entry name" value="Tetratricopeptide repeat domain"/>
    <property type="match status" value="2"/>
</dbReference>